<sequence length="203" mass="22305">MSARPHIVLRDADREDAHALVTLWAECAGASKDEGSEAFTQQALWREPGVAEAAAALELNLGRHDRRIIVALVDGEIVGATVCTVGTLTPINLTRILIITEIQVSPRFRRKSVASTLLSAAASYGEEHNCEIVVASVPVHSREPHRYLTKIGFNQIAVLRAIQASKLRSRLTMKATNSRDTGKLIAVRRTLRRRTDARGHSRT</sequence>
<keyword evidence="3" id="KW-1185">Reference proteome</keyword>
<accession>A0A5M4FI92</accession>
<dbReference type="InterPro" id="IPR016181">
    <property type="entry name" value="Acyl_CoA_acyltransferase"/>
</dbReference>
<name>A0A5M4FI92_9ACTN</name>
<dbReference type="CDD" id="cd04301">
    <property type="entry name" value="NAT_SF"/>
    <property type="match status" value="1"/>
</dbReference>
<organism evidence="2 3">
    <name type="scientific">Aeromicrobium ginsengisoli</name>
    <dbReference type="NCBI Taxonomy" id="363867"/>
    <lineage>
        <taxon>Bacteria</taxon>
        <taxon>Bacillati</taxon>
        <taxon>Actinomycetota</taxon>
        <taxon>Actinomycetes</taxon>
        <taxon>Propionibacteriales</taxon>
        <taxon>Nocardioidaceae</taxon>
        <taxon>Aeromicrobium</taxon>
    </lineage>
</organism>
<dbReference type="InterPro" id="IPR000182">
    <property type="entry name" value="GNAT_dom"/>
</dbReference>
<dbReference type="PROSITE" id="PS51186">
    <property type="entry name" value="GNAT"/>
    <property type="match status" value="1"/>
</dbReference>
<proteinExistence type="predicted"/>
<comment type="caution">
    <text evidence="2">The sequence shown here is derived from an EMBL/GenBank/DDBJ whole genome shotgun (WGS) entry which is preliminary data.</text>
</comment>
<evidence type="ECO:0000313" key="2">
    <source>
        <dbReference type="EMBL" id="KAA1399682.1"/>
    </source>
</evidence>
<dbReference type="EMBL" id="SDPQ02000001">
    <property type="protein sequence ID" value="KAA1399682.1"/>
    <property type="molecule type" value="Genomic_DNA"/>
</dbReference>
<feature type="domain" description="N-acetyltransferase" evidence="1">
    <location>
        <begin position="7"/>
        <end position="174"/>
    </location>
</feature>
<dbReference type="RefSeq" id="WP_149687816.1">
    <property type="nucleotide sequence ID" value="NZ_SDPQ02000001.1"/>
</dbReference>
<protein>
    <submittedName>
        <fullName evidence="2">GNAT family N-acetyltransferase</fullName>
    </submittedName>
</protein>
<evidence type="ECO:0000259" key="1">
    <source>
        <dbReference type="PROSITE" id="PS51186"/>
    </source>
</evidence>
<dbReference type="Pfam" id="PF00583">
    <property type="entry name" value="Acetyltransf_1"/>
    <property type="match status" value="1"/>
</dbReference>
<dbReference type="Proteomes" id="UP000380867">
    <property type="component" value="Unassembled WGS sequence"/>
</dbReference>
<dbReference type="AlphaFoldDB" id="A0A5M4FI92"/>
<dbReference type="Gene3D" id="3.40.630.30">
    <property type="match status" value="1"/>
</dbReference>
<gene>
    <name evidence="2" type="ORF">ESP70_002665</name>
</gene>
<dbReference type="SUPFAM" id="SSF55729">
    <property type="entry name" value="Acyl-CoA N-acyltransferases (Nat)"/>
    <property type="match status" value="1"/>
</dbReference>
<evidence type="ECO:0000313" key="3">
    <source>
        <dbReference type="Proteomes" id="UP000380867"/>
    </source>
</evidence>
<dbReference type="GO" id="GO:0016747">
    <property type="term" value="F:acyltransferase activity, transferring groups other than amino-acyl groups"/>
    <property type="evidence" value="ECO:0007669"/>
    <property type="project" value="InterPro"/>
</dbReference>
<dbReference type="OrthoDB" id="3828793at2"/>
<reference evidence="2" key="1">
    <citation type="submission" date="2019-09" db="EMBL/GenBank/DDBJ databases">
        <authorList>
            <person name="Li J."/>
        </authorList>
    </citation>
    <scope>NUCLEOTIDE SEQUENCE [LARGE SCALE GENOMIC DNA]</scope>
    <source>
        <strain evidence="2">JCM 14732</strain>
    </source>
</reference>